<evidence type="ECO:0000256" key="3">
    <source>
        <dbReference type="ARBA" id="ARBA00022475"/>
    </source>
</evidence>
<evidence type="ECO:0000256" key="8">
    <source>
        <dbReference type="ARBA" id="ARBA00038436"/>
    </source>
</evidence>
<evidence type="ECO:0000256" key="7">
    <source>
        <dbReference type="ARBA" id="ARBA00023136"/>
    </source>
</evidence>
<feature type="transmembrane region" description="Helical" evidence="9">
    <location>
        <begin position="50"/>
        <end position="67"/>
    </location>
</feature>
<dbReference type="Pfam" id="PF04290">
    <property type="entry name" value="DctQ"/>
    <property type="match status" value="1"/>
</dbReference>
<dbReference type="InterPro" id="IPR007387">
    <property type="entry name" value="TRAP_DctQ"/>
</dbReference>
<dbReference type="GO" id="GO:0015740">
    <property type="term" value="P:C4-dicarboxylate transport"/>
    <property type="evidence" value="ECO:0007669"/>
    <property type="project" value="TreeGrafter"/>
</dbReference>
<proteinExistence type="inferred from homology"/>
<feature type="transmembrane region" description="Helical" evidence="9">
    <location>
        <begin position="129"/>
        <end position="150"/>
    </location>
</feature>
<feature type="transmembrane region" description="Helical" evidence="9">
    <location>
        <begin position="12"/>
        <end position="30"/>
    </location>
</feature>
<evidence type="ECO:0000256" key="5">
    <source>
        <dbReference type="ARBA" id="ARBA00022692"/>
    </source>
</evidence>
<evidence type="ECO:0000256" key="9">
    <source>
        <dbReference type="RuleBase" id="RU369079"/>
    </source>
</evidence>
<dbReference type="AlphaFoldDB" id="A0A5B0E125"/>
<keyword evidence="2 9" id="KW-0813">Transport</keyword>
<keyword evidence="7 9" id="KW-0472">Membrane</keyword>
<comment type="function">
    <text evidence="9">Part of the tripartite ATP-independent periplasmic (TRAP) transport system.</text>
</comment>
<accession>A0A5B0E125</accession>
<evidence type="ECO:0000313" key="12">
    <source>
        <dbReference type="Proteomes" id="UP000324738"/>
    </source>
</evidence>
<evidence type="ECO:0000313" key="11">
    <source>
        <dbReference type="EMBL" id="KAA0972002.1"/>
    </source>
</evidence>
<protein>
    <recommendedName>
        <fullName evidence="9">TRAP transporter small permease protein</fullName>
    </recommendedName>
</protein>
<dbReference type="Proteomes" id="UP000324738">
    <property type="component" value="Unassembled WGS sequence"/>
</dbReference>
<name>A0A5B0E125_9HYPH</name>
<feature type="transmembrane region" description="Helical" evidence="9">
    <location>
        <begin position="88"/>
        <end position="109"/>
    </location>
</feature>
<keyword evidence="6 9" id="KW-1133">Transmembrane helix</keyword>
<comment type="subunit">
    <text evidence="9">The complex comprises the extracytoplasmic solute receptor protein and the two transmembrane proteins.</text>
</comment>
<gene>
    <name evidence="11" type="ORF">FPY71_02450</name>
</gene>
<sequence length="175" mass="19641">MIERPIRFLANALTFIAGIGLMLMMLQTMADVVMANFFGRPIRGNLEIVSVYHMVLVVFLPLAFVELRHEHIVVDLMAQLLPKPVLRVCLVFGYLVCAVFFGILAYQTWLDALNAWRVNEIMMGAVYVTIWPAKFALPVGFAAIFLAVLLHAWKALVDPDFDPRPGSPEDIKPIA</sequence>
<keyword evidence="4 9" id="KW-0997">Cell inner membrane</keyword>
<evidence type="ECO:0000259" key="10">
    <source>
        <dbReference type="Pfam" id="PF04290"/>
    </source>
</evidence>
<organism evidence="11 12">
    <name type="scientific">Aureimonas fodinaquatilis</name>
    <dbReference type="NCBI Taxonomy" id="2565783"/>
    <lineage>
        <taxon>Bacteria</taxon>
        <taxon>Pseudomonadati</taxon>
        <taxon>Pseudomonadota</taxon>
        <taxon>Alphaproteobacteria</taxon>
        <taxon>Hyphomicrobiales</taxon>
        <taxon>Aurantimonadaceae</taxon>
        <taxon>Aureimonas</taxon>
    </lineage>
</organism>
<evidence type="ECO:0000256" key="1">
    <source>
        <dbReference type="ARBA" id="ARBA00004429"/>
    </source>
</evidence>
<feature type="domain" description="Tripartite ATP-independent periplasmic transporters DctQ component" evidence="10">
    <location>
        <begin position="24"/>
        <end position="156"/>
    </location>
</feature>
<evidence type="ECO:0000256" key="4">
    <source>
        <dbReference type="ARBA" id="ARBA00022519"/>
    </source>
</evidence>
<comment type="similarity">
    <text evidence="8 9">Belongs to the TRAP transporter small permease family.</text>
</comment>
<dbReference type="PANTHER" id="PTHR35011:SF10">
    <property type="entry name" value="TRAP TRANSPORTER SMALL PERMEASE PROTEIN"/>
    <property type="match status" value="1"/>
</dbReference>
<evidence type="ECO:0000256" key="2">
    <source>
        <dbReference type="ARBA" id="ARBA00022448"/>
    </source>
</evidence>
<evidence type="ECO:0000256" key="6">
    <source>
        <dbReference type="ARBA" id="ARBA00022989"/>
    </source>
</evidence>
<reference evidence="11 12" key="1">
    <citation type="submission" date="2019-08" db="EMBL/GenBank/DDBJ databases">
        <title>Aureimonas fodiniaquatilis sp. nov., isolated from a coal mine wastewater.</title>
        <authorList>
            <person name="Kim W."/>
        </authorList>
    </citation>
    <scope>NUCLEOTIDE SEQUENCE [LARGE SCALE GENOMIC DNA]</scope>
    <source>
        <strain evidence="11 12">CAU 1482</strain>
    </source>
</reference>
<dbReference type="OrthoDB" id="4250245at2"/>
<comment type="caution">
    <text evidence="11">The sequence shown here is derived from an EMBL/GenBank/DDBJ whole genome shotgun (WGS) entry which is preliminary data.</text>
</comment>
<comment type="subcellular location">
    <subcellularLocation>
        <location evidence="1 9">Cell inner membrane</location>
        <topology evidence="1 9">Multi-pass membrane protein</topology>
    </subcellularLocation>
</comment>
<dbReference type="GO" id="GO:0005886">
    <property type="term" value="C:plasma membrane"/>
    <property type="evidence" value="ECO:0007669"/>
    <property type="project" value="UniProtKB-SubCell"/>
</dbReference>
<dbReference type="RefSeq" id="WP_149297298.1">
    <property type="nucleotide sequence ID" value="NZ_VTWH01000001.1"/>
</dbReference>
<keyword evidence="3" id="KW-1003">Cell membrane</keyword>
<dbReference type="GO" id="GO:0022857">
    <property type="term" value="F:transmembrane transporter activity"/>
    <property type="evidence" value="ECO:0007669"/>
    <property type="project" value="UniProtKB-UniRule"/>
</dbReference>
<keyword evidence="5 9" id="KW-0812">Transmembrane</keyword>
<dbReference type="EMBL" id="VTWH01000001">
    <property type="protein sequence ID" value="KAA0972002.1"/>
    <property type="molecule type" value="Genomic_DNA"/>
</dbReference>
<dbReference type="InterPro" id="IPR055348">
    <property type="entry name" value="DctQ"/>
</dbReference>
<keyword evidence="12" id="KW-1185">Reference proteome</keyword>
<dbReference type="PANTHER" id="PTHR35011">
    <property type="entry name" value="2,3-DIKETO-L-GULONATE TRAP TRANSPORTER SMALL PERMEASE PROTEIN YIAM"/>
    <property type="match status" value="1"/>
</dbReference>